<dbReference type="OrthoDB" id="3178130at2"/>
<evidence type="ECO:0000313" key="6">
    <source>
        <dbReference type="EMBL" id="RAI02219.1"/>
    </source>
</evidence>
<proteinExistence type="predicted"/>
<dbReference type="Pfam" id="PF00890">
    <property type="entry name" value="FAD_binding_2"/>
    <property type="match status" value="1"/>
</dbReference>
<gene>
    <name evidence="6" type="ORF">DLJ53_12700</name>
</gene>
<keyword evidence="3" id="KW-0274">FAD</keyword>
<keyword evidence="7" id="KW-1185">Reference proteome</keyword>
<dbReference type="Gene3D" id="3.90.700.10">
    <property type="entry name" value="Succinate dehydrogenase/fumarate reductase flavoprotein, catalytic domain"/>
    <property type="match status" value="1"/>
</dbReference>
<dbReference type="GO" id="GO:0008202">
    <property type="term" value="P:steroid metabolic process"/>
    <property type="evidence" value="ECO:0007669"/>
    <property type="project" value="UniProtKB-ARBA"/>
</dbReference>
<reference evidence="6 7" key="1">
    <citation type="submission" date="2018-05" db="EMBL/GenBank/DDBJ databases">
        <title>Acuticoccus sediminis sp. nov., isolated from deep-sea sediment of Indian Ocean.</title>
        <authorList>
            <person name="Liu X."/>
            <person name="Lai Q."/>
            <person name="Du Y."/>
            <person name="Sun F."/>
            <person name="Zhang X."/>
            <person name="Wang S."/>
            <person name="Shao Z."/>
        </authorList>
    </citation>
    <scope>NUCLEOTIDE SEQUENCE [LARGE SCALE GENOMIC DNA]</scope>
    <source>
        <strain evidence="6 7">PTG4-2</strain>
    </source>
</reference>
<dbReference type="EMBL" id="QHHQ01000002">
    <property type="protein sequence ID" value="RAI02219.1"/>
    <property type="molecule type" value="Genomic_DNA"/>
</dbReference>
<evidence type="ECO:0000256" key="4">
    <source>
        <dbReference type="ARBA" id="ARBA00023002"/>
    </source>
</evidence>
<evidence type="ECO:0000313" key="7">
    <source>
        <dbReference type="Proteomes" id="UP000249590"/>
    </source>
</evidence>
<protein>
    <submittedName>
        <fullName evidence="6">FAD-binding dehydrogenase</fullName>
    </submittedName>
</protein>
<evidence type="ECO:0000256" key="2">
    <source>
        <dbReference type="ARBA" id="ARBA00022630"/>
    </source>
</evidence>
<feature type="domain" description="FAD-dependent oxidoreductase 2 FAD-binding" evidence="5">
    <location>
        <begin position="15"/>
        <end position="430"/>
    </location>
</feature>
<accession>A0A8B2NUP0</accession>
<dbReference type="InterPro" id="IPR050315">
    <property type="entry name" value="FAD-oxidoreductase_2"/>
</dbReference>
<dbReference type="SUPFAM" id="SSF56425">
    <property type="entry name" value="Succinate dehydrogenase/fumarate reductase flavoprotein, catalytic domain"/>
    <property type="match status" value="1"/>
</dbReference>
<dbReference type="AlphaFoldDB" id="A0A8B2NUP0"/>
<evidence type="ECO:0000259" key="5">
    <source>
        <dbReference type="Pfam" id="PF00890"/>
    </source>
</evidence>
<dbReference type="Gene3D" id="3.50.50.60">
    <property type="entry name" value="FAD/NAD(P)-binding domain"/>
    <property type="match status" value="1"/>
</dbReference>
<dbReference type="InterPro" id="IPR003953">
    <property type="entry name" value="FAD-dep_OxRdtase_2_FAD-bd"/>
</dbReference>
<name>A0A8B2NUP0_9HYPH</name>
<keyword evidence="4" id="KW-0560">Oxidoreductase</keyword>
<dbReference type="GO" id="GO:0016491">
    <property type="term" value="F:oxidoreductase activity"/>
    <property type="evidence" value="ECO:0007669"/>
    <property type="project" value="UniProtKB-KW"/>
</dbReference>
<dbReference type="InterPro" id="IPR027477">
    <property type="entry name" value="Succ_DH/fumarate_Rdtase_cat_sf"/>
</dbReference>
<evidence type="ECO:0000256" key="1">
    <source>
        <dbReference type="ARBA" id="ARBA00001974"/>
    </source>
</evidence>
<comment type="cofactor">
    <cofactor evidence="1">
        <name>FAD</name>
        <dbReference type="ChEBI" id="CHEBI:57692"/>
    </cofactor>
</comment>
<dbReference type="PRINTS" id="PR00411">
    <property type="entry name" value="PNDRDTASEI"/>
</dbReference>
<organism evidence="6 7">
    <name type="scientific">Acuticoccus sediminis</name>
    <dbReference type="NCBI Taxonomy" id="2184697"/>
    <lineage>
        <taxon>Bacteria</taxon>
        <taxon>Pseudomonadati</taxon>
        <taxon>Pseudomonadota</taxon>
        <taxon>Alphaproteobacteria</taxon>
        <taxon>Hyphomicrobiales</taxon>
        <taxon>Amorphaceae</taxon>
        <taxon>Acuticoccus</taxon>
    </lineage>
</organism>
<dbReference type="PANTHER" id="PTHR43400">
    <property type="entry name" value="FUMARATE REDUCTASE"/>
    <property type="match status" value="1"/>
</dbReference>
<dbReference type="RefSeq" id="WP_111345640.1">
    <property type="nucleotide sequence ID" value="NZ_QHHQ01000002.1"/>
</dbReference>
<dbReference type="Proteomes" id="UP000249590">
    <property type="component" value="Unassembled WGS sequence"/>
</dbReference>
<sequence length="468" mass="46663">MTVDPTSNAFDIEIDVLVVGAGGCGLVAAIAAEAGGASVAVVEKLTRLAGNTLLSSGSIPGAGTRLQAEAGVEDGPERFVADLLAVSGPHEAEHLTRRLAATSAELVEWLIDEAHVTLTLVGTYRHVGHSVTRLHAPPSRRGADLVADLEREASARGIPVALGQPATSLILRGGRVVGVVTRDAEGRESRIGAGAVILASNGFGGAPDLVAAHCPEARGTTYAGAPGSTGEALAWGLELGAATGNLGAYQGHAGLARRSGALVTWTVIERGGIIVDRNGRRIGDETLGYSAFAGVEAAADAPLYMIYDARIEADVASGQPEFAEIAEMGDAAAGADAADLADAIGVHADALGATLADAANAAAGGEDAFGRTAWGFGPLGAPLRATEITPGLFHTQGGLMIDDDARVLRPDGSAIAGLFAGGGAAAGISGRAGGRGYVSGNGLLSALGLGYIAGRAAARDTAAKRAAE</sequence>
<keyword evidence="2" id="KW-0285">Flavoprotein</keyword>
<dbReference type="InterPro" id="IPR036188">
    <property type="entry name" value="FAD/NAD-bd_sf"/>
</dbReference>
<dbReference type="PANTHER" id="PTHR43400:SF10">
    <property type="entry name" value="3-OXOSTEROID 1-DEHYDROGENASE"/>
    <property type="match status" value="1"/>
</dbReference>
<dbReference type="SUPFAM" id="SSF51905">
    <property type="entry name" value="FAD/NAD(P)-binding domain"/>
    <property type="match status" value="1"/>
</dbReference>
<comment type="caution">
    <text evidence="6">The sequence shown here is derived from an EMBL/GenBank/DDBJ whole genome shotgun (WGS) entry which is preliminary data.</text>
</comment>
<evidence type="ECO:0000256" key="3">
    <source>
        <dbReference type="ARBA" id="ARBA00022827"/>
    </source>
</evidence>